<dbReference type="RefSeq" id="WP_278318223.1">
    <property type="nucleotide sequence ID" value="NZ_CP121464.1"/>
</dbReference>
<sequence>MLNTLTNSTRQIALGDRVTFDTDEGYQAGTVNDLRRDVGNGELHAWVELDHQWPGMFRAVPLAALQSAGAAAPCAALAS</sequence>
<proteinExistence type="predicted"/>
<evidence type="ECO:0008006" key="3">
    <source>
        <dbReference type="Google" id="ProtNLM"/>
    </source>
</evidence>
<keyword evidence="2" id="KW-1185">Reference proteome</keyword>
<organism evidence="1 2">
    <name type="scientific">Janthinobacterium rivuli</name>
    <dbReference type="NCBI Taxonomy" id="2751478"/>
    <lineage>
        <taxon>Bacteria</taxon>
        <taxon>Pseudomonadati</taxon>
        <taxon>Pseudomonadota</taxon>
        <taxon>Betaproteobacteria</taxon>
        <taxon>Burkholderiales</taxon>
        <taxon>Oxalobacteraceae</taxon>
        <taxon>Janthinobacterium</taxon>
    </lineage>
</organism>
<evidence type="ECO:0000313" key="2">
    <source>
        <dbReference type="Proteomes" id="UP001219584"/>
    </source>
</evidence>
<protein>
    <recommendedName>
        <fullName evidence="3">DUF2171 domain-containing protein</fullName>
    </recommendedName>
</protein>
<name>A0ABY8I8Z7_9BURK</name>
<reference evidence="1 2" key="1">
    <citation type="submission" date="2023-04" db="EMBL/GenBank/DDBJ databases">
        <title>Nanopore sequencing of Janthinobacterium from water.</title>
        <authorList>
            <person name="Ciuchcinski K."/>
            <person name="Rokowska A."/>
            <person name="Dziewit L."/>
        </authorList>
    </citation>
    <scope>NUCLEOTIDE SEQUENCE [LARGE SCALE GENOMIC DNA]</scope>
    <source>
        <strain evidence="1 2">DEMB2</strain>
    </source>
</reference>
<accession>A0ABY8I8Z7</accession>
<dbReference type="EMBL" id="CP121464">
    <property type="protein sequence ID" value="WFR81389.1"/>
    <property type="molecule type" value="Genomic_DNA"/>
</dbReference>
<gene>
    <name evidence="1" type="ORF">P9875_09585</name>
</gene>
<evidence type="ECO:0000313" key="1">
    <source>
        <dbReference type="EMBL" id="WFR81389.1"/>
    </source>
</evidence>
<dbReference type="Proteomes" id="UP001219584">
    <property type="component" value="Chromosome"/>
</dbReference>